<dbReference type="Pfam" id="PF22786">
    <property type="entry name" value="Tag1_C"/>
    <property type="match status" value="1"/>
</dbReference>
<feature type="compositionally biased region" description="Basic and acidic residues" evidence="1">
    <location>
        <begin position="42"/>
        <end position="54"/>
    </location>
</feature>
<keyword evidence="2" id="KW-0812">Transmembrane</keyword>
<evidence type="ECO:0000259" key="5">
    <source>
        <dbReference type="Pfam" id="PF26153"/>
    </source>
</evidence>
<evidence type="ECO:0000259" key="3">
    <source>
        <dbReference type="Pfam" id="PF22786"/>
    </source>
</evidence>
<feature type="transmembrane region" description="Helical" evidence="2">
    <location>
        <begin position="77"/>
        <end position="100"/>
    </location>
</feature>
<evidence type="ECO:0000259" key="4">
    <source>
        <dbReference type="Pfam" id="PF26150"/>
    </source>
</evidence>
<feature type="region of interest" description="Disordered" evidence="1">
    <location>
        <begin position="1"/>
        <end position="57"/>
    </location>
</feature>
<feature type="domain" description="Tag1 C-terminal" evidence="3">
    <location>
        <begin position="450"/>
        <end position="564"/>
    </location>
</feature>
<evidence type="ECO:0000313" key="6">
    <source>
        <dbReference type="EMBL" id="RYP08352.1"/>
    </source>
</evidence>
<organism evidence="6 7">
    <name type="scientific">Monosporascus ibericus</name>
    <dbReference type="NCBI Taxonomy" id="155417"/>
    <lineage>
        <taxon>Eukaryota</taxon>
        <taxon>Fungi</taxon>
        <taxon>Dikarya</taxon>
        <taxon>Ascomycota</taxon>
        <taxon>Pezizomycotina</taxon>
        <taxon>Sordariomycetes</taxon>
        <taxon>Xylariomycetidae</taxon>
        <taxon>Xylariales</taxon>
        <taxon>Xylariales incertae sedis</taxon>
        <taxon>Monosporascus</taxon>
    </lineage>
</organism>
<evidence type="ECO:0000256" key="1">
    <source>
        <dbReference type="SAM" id="MobiDB-lite"/>
    </source>
</evidence>
<keyword evidence="7" id="KW-1185">Reference proteome</keyword>
<dbReference type="Pfam" id="PF26153">
    <property type="entry name" value="LEA-2L_5"/>
    <property type="match status" value="1"/>
</dbReference>
<dbReference type="Pfam" id="PF26150">
    <property type="entry name" value="LEA-2_4"/>
    <property type="match status" value="1"/>
</dbReference>
<sequence>MSGNETSPLLRAATDDEDSLHNQVDATESSPLLSSNTATPRYDGDQDGPDRAERSSITTRLRNLLSPSSSEKKSMRWASGVAIALLSGAIIAIVILAFILPDMVQEYAQQAAVIEPTNLSLDSITPTGVRARIQANFHLDGSRVENEHVRRLGKAATWVAHQLGTEETEVVVYLPEYDNVLLGSAVIPPLVINLRDGDTTKFDFVAEIKPGNLDGVRTIANEWLDGRLKSLRLQGKADLSLRSGLIPLANKIPAVPKYNITRLNVADGPINGSMVADVSLSAFNTYPVQLDIPELAFDILLPGCAPDDLILVADAVTSEVRVEPQSEVHVDATGVIRELPESLTSACPDSSSSPLDMLLKSFMDGDPATLFVRGSKRPDADTPKWVAELLSSVTLPVPFPGRSLDGLIRNFSLTDVHFTMPDPFAEPGDPDADPKVSGTILVTAGVPSQMNFGINVTNVRARADVLYKTQKMGELNLREWQHANSTRVESKNGDEATLRIESRIEDAPLNVTDSDVFSDVLQALLFGDKAVKLDIDAAVDIEVVTGLGTLVVKDVPAQGKIPVKPLPKGSLGSIAPKVNTLKVLDTTPNTMTLQAIVNVTNPTSYTAHIPYANIHILHNDTTIGDVSVENLDVVNEVNDHVVITATWNPSMGGEKGQQIGRDLISQYLSGYNTTLTVKAHRKSIPGQPVLCEALSRFNATFSTPRLGGLPGDEPGEGESHFIRDATFHLLSSTATFTLVSPLEHNTVYLDFVNATALYNHSEPVGRILYDLPFAAPPGRSRTPRLPVNWSVGSVGYDAVLGALGGKLRLDAFAHINVRLGNWRESLWYRGRGIGASVKL</sequence>
<accession>A0A4Q4TP41</accession>
<dbReference type="Pfam" id="PF26174">
    <property type="entry name" value="LEA-2_1"/>
    <property type="match status" value="1"/>
</dbReference>
<feature type="compositionally biased region" description="Polar residues" evidence="1">
    <location>
        <begin position="21"/>
        <end position="39"/>
    </location>
</feature>
<keyword evidence="2" id="KW-0472">Membrane</keyword>
<keyword evidence="2" id="KW-1133">Transmembrane helix</keyword>
<evidence type="ECO:0000313" key="7">
    <source>
        <dbReference type="Proteomes" id="UP000293360"/>
    </source>
</evidence>
<dbReference type="AlphaFoldDB" id="A0A4Q4TP41"/>
<evidence type="ECO:0000256" key="2">
    <source>
        <dbReference type="SAM" id="Phobius"/>
    </source>
</evidence>
<dbReference type="InterPro" id="IPR059065">
    <property type="entry name" value="Ig_Tag1-like_4th"/>
</dbReference>
<evidence type="ECO:0008006" key="8">
    <source>
        <dbReference type="Google" id="ProtNLM"/>
    </source>
</evidence>
<feature type="domain" description="Tag1-like fifth Ig-like" evidence="5">
    <location>
        <begin position="716"/>
        <end position="827"/>
    </location>
</feature>
<dbReference type="InterPro" id="IPR055011">
    <property type="entry name" value="Tag1_C"/>
</dbReference>
<dbReference type="InterPro" id="IPR046368">
    <property type="entry name" value="Tag1"/>
</dbReference>
<dbReference type="GO" id="GO:0000329">
    <property type="term" value="C:fungal-type vacuole membrane"/>
    <property type="evidence" value="ECO:0007669"/>
    <property type="project" value="InterPro"/>
</dbReference>
<proteinExistence type="predicted"/>
<dbReference type="OrthoDB" id="5596576at2759"/>
<feature type="domain" description="Tag1-like fourth Ig-like" evidence="4">
    <location>
        <begin position="576"/>
        <end position="688"/>
    </location>
</feature>
<dbReference type="EMBL" id="QJNU01000065">
    <property type="protein sequence ID" value="RYP08352.1"/>
    <property type="molecule type" value="Genomic_DNA"/>
</dbReference>
<dbReference type="PANTHER" id="PTHR35895:SF3">
    <property type="entry name" value="PRE-RRNA PROCESSING PROTEIN"/>
    <property type="match status" value="1"/>
</dbReference>
<comment type="caution">
    <text evidence="6">The sequence shown here is derived from an EMBL/GenBank/DDBJ whole genome shotgun (WGS) entry which is preliminary data.</text>
</comment>
<name>A0A4Q4TP41_9PEZI</name>
<dbReference type="InterPro" id="IPR059066">
    <property type="entry name" value="Ig_Tag1-like_5th"/>
</dbReference>
<protein>
    <recommendedName>
        <fullName evidence="8">Pre-rRNA processing protein</fullName>
    </recommendedName>
</protein>
<reference evidence="6 7" key="1">
    <citation type="submission" date="2018-06" db="EMBL/GenBank/DDBJ databases">
        <title>Complete Genomes of Monosporascus.</title>
        <authorList>
            <person name="Robinson A.J."/>
            <person name="Natvig D.O."/>
        </authorList>
    </citation>
    <scope>NUCLEOTIDE SEQUENCE [LARGE SCALE GENOMIC DNA]</scope>
    <source>
        <strain evidence="6 7">CBS 110550</strain>
    </source>
</reference>
<gene>
    <name evidence="6" type="ORF">DL764_001921</name>
</gene>
<dbReference type="Proteomes" id="UP000293360">
    <property type="component" value="Unassembled WGS sequence"/>
</dbReference>
<dbReference type="PANTHER" id="PTHR35895">
    <property type="entry name" value="CHROMOSOME 16, WHOLE GENOME SHOTGUN SEQUENCE"/>
    <property type="match status" value="1"/>
</dbReference>